<sequence length="294" mass="33373">MVISKLMHGARKAIVGQKQIVTHMTRKDLSTVYVKIRVILDLLWKVKLTPQLFVIVWVRSIAHQKSSVRNASARLGHCAPQFSKRVAQLPSGNNELLASPASPIVSYSGCSSSLATPSREEMHLSLKSPEVSDRTEPPATAVNPNEYDAKIMPDFTKLLDESYGSPLYKSYFIIVGGKAEDLKPIITDAIRRNVPVITKNQTLLQKNQTLLQKNQNLLQKNQTLLKKNQTLLQKNQTLLQKNQTLLQKKRMKIKKVKMVKTMKVNRKELSLSHQMKTTYPSIIRLNSRLSRRKN</sequence>
<organism evidence="3 4">
    <name type="scientific">Diploscapter pachys</name>
    <dbReference type="NCBI Taxonomy" id="2018661"/>
    <lineage>
        <taxon>Eukaryota</taxon>
        <taxon>Metazoa</taxon>
        <taxon>Ecdysozoa</taxon>
        <taxon>Nematoda</taxon>
        <taxon>Chromadorea</taxon>
        <taxon>Rhabditida</taxon>
        <taxon>Rhabditina</taxon>
        <taxon>Rhabditomorpha</taxon>
        <taxon>Rhabditoidea</taxon>
        <taxon>Rhabditidae</taxon>
        <taxon>Diploscapter</taxon>
    </lineage>
</organism>
<comment type="caution">
    <text evidence="3">The sequence shown here is derived from an EMBL/GenBank/DDBJ whole genome shotgun (WGS) entry which is preliminary data.</text>
</comment>
<evidence type="ECO:0000256" key="2">
    <source>
        <dbReference type="SAM" id="MobiDB-lite"/>
    </source>
</evidence>
<reference evidence="3 4" key="1">
    <citation type="journal article" date="2017" name="Curr. Biol.">
        <title>Genome architecture and evolution of a unichromosomal asexual nematode.</title>
        <authorList>
            <person name="Fradin H."/>
            <person name="Zegar C."/>
            <person name="Gutwein M."/>
            <person name="Lucas J."/>
            <person name="Kovtun M."/>
            <person name="Corcoran D."/>
            <person name="Baugh L.R."/>
            <person name="Kiontke K."/>
            <person name="Gunsalus K."/>
            <person name="Fitch D.H."/>
            <person name="Piano F."/>
        </authorList>
    </citation>
    <scope>NUCLEOTIDE SEQUENCE [LARGE SCALE GENOMIC DNA]</scope>
    <source>
        <strain evidence="3">PF1309</strain>
    </source>
</reference>
<proteinExistence type="predicted"/>
<keyword evidence="4" id="KW-1185">Reference proteome</keyword>
<evidence type="ECO:0000256" key="1">
    <source>
        <dbReference type="SAM" id="Coils"/>
    </source>
</evidence>
<feature type="compositionally biased region" description="Basic and acidic residues" evidence="2">
    <location>
        <begin position="119"/>
        <end position="136"/>
    </location>
</feature>
<keyword evidence="1" id="KW-0175">Coiled coil</keyword>
<feature type="region of interest" description="Disordered" evidence="2">
    <location>
        <begin position="119"/>
        <end position="145"/>
    </location>
</feature>
<protein>
    <submittedName>
        <fullName evidence="3">Uncharacterized protein</fullName>
    </submittedName>
</protein>
<evidence type="ECO:0000313" key="4">
    <source>
        <dbReference type="Proteomes" id="UP000218231"/>
    </source>
</evidence>
<name>A0A2A2JZN5_9BILA</name>
<evidence type="ECO:0000313" key="3">
    <source>
        <dbReference type="EMBL" id="PAV67155.1"/>
    </source>
</evidence>
<gene>
    <name evidence="3" type="ORF">WR25_05165</name>
</gene>
<dbReference type="Proteomes" id="UP000218231">
    <property type="component" value="Unassembled WGS sequence"/>
</dbReference>
<accession>A0A2A2JZN5</accession>
<feature type="coiled-coil region" evidence="1">
    <location>
        <begin position="200"/>
        <end position="248"/>
    </location>
</feature>
<dbReference type="AlphaFoldDB" id="A0A2A2JZN5"/>
<dbReference type="EMBL" id="LIAE01009985">
    <property type="protein sequence ID" value="PAV67155.1"/>
    <property type="molecule type" value="Genomic_DNA"/>
</dbReference>